<keyword evidence="2" id="KW-1185">Reference proteome</keyword>
<evidence type="ECO:0000313" key="1">
    <source>
        <dbReference type="EMBL" id="KAA9340872.1"/>
    </source>
</evidence>
<gene>
    <name evidence="1" type="ORF">F0P94_05430</name>
</gene>
<evidence type="ECO:0000313" key="2">
    <source>
        <dbReference type="Proteomes" id="UP000326570"/>
    </source>
</evidence>
<reference evidence="1 2" key="1">
    <citation type="submission" date="2019-09" db="EMBL/GenBank/DDBJ databases">
        <title>Genome sequence of Adhaeribacter sp. M2.</title>
        <authorList>
            <person name="Srinivasan S."/>
        </authorList>
    </citation>
    <scope>NUCLEOTIDE SEQUENCE [LARGE SCALE GENOMIC DNA]</scope>
    <source>
        <strain evidence="1 2">M2</strain>
    </source>
</reference>
<dbReference type="InterPro" id="IPR042233">
    <property type="entry name" value="Cell_div_ZapA_N"/>
</dbReference>
<keyword evidence="1" id="KW-0131">Cell cycle</keyword>
<keyword evidence="1" id="KW-0132">Cell division</keyword>
<dbReference type="Gene3D" id="3.30.160.880">
    <property type="entry name" value="Cell division protein ZapA protomer, N-terminal domain"/>
    <property type="match status" value="1"/>
</dbReference>
<dbReference type="Proteomes" id="UP000326570">
    <property type="component" value="Unassembled WGS sequence"/>
</dbReference>
<dbReference type="InterPro" id="IPR036192">
    <property type="entry name" value="Cell_div_ZapA-like_sf"/>
</dbReference>
<dbReference type="EMBL" id="VTWT01000002">
    <property type="protein sequence ID" value="KAA9340872.1"/>
    <property type="molecule type" value="Genomic_DNA"/>
</dbReference>
<dbReference type="SUPFAM" id="SSF102829">
    <property type="entry name" value="Cell division protein ZapA-like"/>
    <property type="match status" value="1"/>
</dbReference>
<dbReference type="InterPro" id="IPR007838">
    <property type="entry name" value="Cell_div_ZapA-like"/>
</dbReference>
<dbReference type="Pfam" id="PF05164">
    <property type="entry name" value="ZapA"/>
    <property type="match status" value="1"/>
</dbReference>
<dbReference type="AlphaFoldDB" id="A0A5N1J2X6"/>
<accession>A0A5N1J2X6</accession>
<dbReference type="RefSeq" id="WP_150902799.1">
    <property type="nucleotide sequence ID" value="NZ_VTWT01000002.1"/>
</dbReference>
<organism evidence="1 2">
    <name type="scientific">Adhaeribacter soli</name>
    <dbReference type="NCBI Taxonomy" id="2607655"/>
    <lineage>
        <taxon>Bacteria</taxon>
        <taxon>Pseudomonadati</taxon>
        <taxon>Bacteroidota</taxon>
        <taxon>Cytophagia</taxon>
        <taxon>Cytophagales</taxon>
        <taxon>Hymenobacteraceae</taxon>
        <taxon>Adhaeribacter</taxon>
    </lineage>
</organism>
<name>A0A5N1J2X6_9BACT</name>
<sequence>MNELSIKIKIADRDYPMRVSPEEEERLRVAGKFLNERLKLFRDQFGITDKQDLLAMVALETAADRLKTVQAVTQSDTTFSDKLTRLNDTLNALNLDEKAEQ</sequence>
<proteinExistence type="predicted"/>
<protein>
    <submittedName>
        <fullName evidence="1">Cell division protein ZapA</fullName>
    </submittedName>
</protein>
<dbReference type="GO" id="GO:0051301">
    <property type="term" value="P:cell division"/>
    <property type="evidence" value="ECO:0007669"/>
    <property type="project" value="UniProtKB-KW"/>
</dbReference>
<comment type="caution">
    <text evidence="1">The sequence shown here is derived from an EMBL/GenBank/DDBJ whole genome shotgun (WGS) entry which is preliminary data.</text>
</comment>